<dbReference type="Proteomes" id="UP000320055">
    <property type="component" value="Unassembled WGS sequence"/>
</dbReference>
<dbReference type="Pfam" id="PF01636">
    <property type="entry name" value="APH"/>
    <property type="match status" value="1"/>
</dbReference>
<protein>
    <recommendedName>
        <fullName evidence="1">Aminoglycoside phosphotransferase domain-containing protein</fullName>
    </recommendedName>
</protein>
<feature type="domain" description="Aminoglycoside phosphotransferase" evidence="1">
    <location>
        <begin position="66"/>
        <end position="264"/>
    </location>
</feature>
<accession>A0A563W2B2</accession>
<gene>
    <name evidence="2" type="ORF">H1P_6440007</name>
</gene>
<organism evidence="2 3">
    <name type="scientific">Hyella patelloides LEGE 07179</name>
    <dbReference type="NCBI Taxonomy" id="945734"/>
    <lineage>
        <taxon>Bacteria</taxon>
        <taxon>Bacillati</taxon>
        <taxon>Cyanobacteriota</taxon>
        <taxon>Cyanophyceae</taxon>
        <taxon>Pleurocapsales</taxon>
        <taxon>Hyellaceae</taxon>
        <taxon>Hyella</taxon>
    </lineage>
</organism>
<evidence type="ECO:0000313" key="2">
    <source>
        <dbReference type="EMBL" id="VEP17800.1"/>
    </source>
</evidence>
<evidence type="ECO:0000313" key="3">
    <source>
        <dbReference type="Proteomes" id="UP000320055"/>
    </source>
</evidence>
<proteinExistence type="predicted"/>
<dbReference type="EMBL" id="CAACVJ010000606">
    <property type="protein sequence ID" value="VEP17800.1"/>
    <property type="molecule type" value="Genomic_DNA"/>
</dbReference>
<dbReference type="Gene3D" id="3.30.200.20">
    <property type="entry name" value="Phosphorylase Kinase, domain 1"/>
    <property type="match status" value="1"/>
</dbReference>
<sequence length="338" mass="38563">MEVLSPYGKDVLTELKDIYGFNSVEATTEFVVHHLQQQYQFQAVSVEVLHVAYGLVAKLKADGEIYHLKFASHEMHENPDQLFPWLDYARKQGILVPEIIRCSNGSWYLSPLKNVESDYDVVYLMRDVPGKPMERASKHLLQQYAEAMAQFHRIGFAYLHPVMGADDWTWESQYSDRHNLPKALKDNPFVSQELVLESMREIEETTVCILPRTVIHNDFRFCHVFFQDNSLSGIVDVDMSTNGERLLDLCIGLISSSSARGGSFLTFEELKDTLLMYHQCLPLSEAEKLVFKGVLVYAFLEALDDLSQDNGTEQEFKTTQALLHSVLKASEKELLGSL</sequence>
<dbReference type="SUPFAM" id="SSF56112">
    <property type="entry name" value="Protein kinase-like (PK-like)"/>
    <property type="match status" value="1"/>
</dbReference>
<dbReference type="Gene3D" id="3.90.1200.10">
    <property type="match status" value="1"/>
</dbReference>
<dbReference type="InterPro" id="IPR002575">
    <property type="entry name" value="Aminoglycoside_PTrfase"/>
</dbReference>
<reference evidence="2 3" key="1">
    <citation type="submission" date="2019-01" db="EMBL/GenBank/DDBJ databases">
        <authorList>
            <person name="Brito A."/>
        </authorList>
    </citation>
    <scope>NUCLEOTIDE SEQUENCE [LARGE SCALE GENOMIC DNA]</scope>
    <source>
        <strain evidence="2">1</strain>
    </source>
</reference>
<name>A0A563W2B2_9CYAN</name>
<keyword evidence="3" id="KW-1185">Reference proteome</keyword>
<dbReference type="InterPro" id="IPR011009">
    <property type="entry name" value="Kinase-like_dom_sf"/>
</dbReference>
<evidence type="ECO:0000259" key="1">
    <source>
        <dbReference type="Pfam" id="PF01636"/>
    </source>
</evidence>
<dbReference type="AlphaFoldDB" id="A0A563W2B2"/>
<dbReference type="OrthoDB" id="48950at2"/>
<dbReference type="RefSeq" id="WP_144876221.1">
    <property type="nucleotide sequence ID" value="NZ_LR214376.1"/>
</dbReference>